<dbReference type="InterPro" id="IPR009936">
    <property type="entry name" value="DUF1468"/>
</dbReference>
<evidence type="ECO:0000313" key="4">
    <source>
        <dbReference type="Proteomes" id="UP000773614"/>
    </source>
</evidence>
<accession>A0A964T2B4</accession>
<keyword evidence="1" id="KW-0472">Membrane</keyword>
<keyword evidence="1" id="KW-1133">Transmembrane helix</keyword>
<reference evidence="3" key="1">
    <citation type="submission" date="2019-03" db="EMBL/GenBank/DDBJ databases">
        <title>Afifella sp. nov., isolated from activated sludge.</title>
        <authorList>
            <person name="Li Q."/>
            <person name="Liu Y."/>
        </authorList>
    </citation>
    <scope>NUCLEOTIDE SEQUENCE</scope>
    <source>
        <strain evidence="3">L72</strain>
    </source>
</reference>
<proteinExistence type="predicted"/>
<keyword evidence="4" id="KW-1185">Reference proteome</keyword>
<comment type="caution">
    <text evidence="3">The sequence shown here is derived from an EMBL/GenBank/DDBJ whole genome shotgun (WGS) entry which is preliminary data.</text>
</comment>
<sequence length="148" mass="15960">MSKVFHHPDSVAGLVLIVVGGIATYLSYQIAPGPDVLTLPPNFFPLLCTIGVVLIGIAMMVQAAWAAPVPFPALVDARAVAVFALMLVYFLTFESVDFRLGSWVFMLATMLAMGCRSIPQLVILPLAFVAAVYVVFSSIFSILLPTWI</sequence>
<dbReference type="Pfam" id="PF07331">
    <property type="entry name" value="TctB"/>
    <property type="match status" value="1"/>
</dbReference>
<feature type="transmembrane region" description="Helical" evidence="1">
    <location>
        <begin position="12"/>
        <end position="31"/>
    </location>
</feature>
<feature type="transmembrane region" description="Helical" evidence="1">
    <location>
        <begin position="122"/>
        <end position="144"/>
    </location>
</feature>
<protein>
    <submittedName>
        <fullName evidence="3">Tripartite tricarboxylate transporter TctB family protein</fullName>
    </submittedName>
</protein>
<feature type="transmembrane region" description="Helical" evidence="1">
    <location>
        <begin position="43"/>
        <end position="61"/>
    </location>
</feature>
<evidence type="ECO:0000259" key="2">
    <source>
        <dbReference type="Pfam" id="PF07331"/>
    </source>
</evidence>
<evidence type="ECO:0000313" key="3">
    <source>
        <dbReference type="EMBL" id="MYZ47113.1"/>
    </source>
</evidence>
<keyword evidence="1" id="KW-0812">Transmembrane</keyword>
<dbReference type="AlphaFoldDB" id="A0A964T2B4"/>
<feature type="domain" description="DUF1468" evidence="2">
    <location>
        <begin position="11"/>
        <end position="145"/>
    </location>
</feature>
<organism evidence="3 4">
    <name type="scientific">Propylenella binzhouense</name>
    <dbReference type="NCBI Taxonomy" id="2555902"/>
    <lineage>
        <taxon>Bacteria</taxon>
        <taxon>Pseudomonadati</taxon>
        <taxon>Pseudomonadota</taxon>
        <taxon>Alphaproteobacteria</taxon>
        <taxon>Hyphomicrobiales</taxon>
        <taxon>Propylenellaceae</taxon>
        <taxon>Propylenella</taxon>
    </lineage>
</organism>
<dbReference type="OrthoDB" id="5519430at2"/>
<dbReference type="EMBL" id="SPKJ01000010">
    <property type="protein sequence ID" value="MYZ47113.1"/>
    <property type="molecule type" value="Genomic_DNA"/>
</dbReference>
<dbReference type="Proteomes" id="UP000773614">
    <property type="component" value="Unassembled WGS sequence"/>
</dbReference>
<evidence type="ECO:0000256" key="1">
    <source>
        <dbReference type="SAM" id="Phobius"/>
    </source>
</evidence>
<name>A0A964T2B4_9HYPH</name>
<feature type="transmembrane region" description="Helical" evidence="1">
    <location>
        <begin position="73"/>
        <end position="92"/>
    </location>
</feature>
<dbReference type="RefSeq" id="WP_161139463.1">
    <property type="nucleotide sequence ID" value="NZ_SPKJ01000010.1"/>
</dbReference>
<gene>
    <name evidence="3" type="ORF">E4O86_05235</name>
</gene>